<dbReference type="PANTHER" id="PTHR21666:SF292">
    <property type="entry name" value="MUREIN DD-ENDOPEPTIDASE MEPM"/>
    <property type="match status" value="1"/>
</dbReference>
<evidence type="ECO:0000256" key="5">
    <source>
        <dbReference type="ARBA" id="ARBA00022801"/>
    </source>
</evidence>
<dbReference type="InterPro" id="IPR050570">
    <property type="entry name" value="Cell_wall_metabolism_enzyme"/>
</dbReference>
<keyword evidence="6" id="KW-0862">Zinc</keyword>
<dbReference type="SUPFAM" id="SSF51261">
    <property type="entry name" value="Duplicated hybrid motif"/>
    <property type="match status" value="1"/>
</dbReference>
<dbReference type="Gene3D" id="2.70.70.10">
    <property type="entry name" value="Glucose Permease (Domain IIA)"/>
    <property type="match status" value="1"/>
</dbReference>
<keyword evidence="7" id="KW-0482">Metalloprotease</keyword>
<dbReference type="Proteomes" id="UP000275394">
    <property type="component" value="Unassembled WGS sequence"/>
</dbReference>
<feature type="transmembrane region" description="Helical" evidence="10">
    <location>
        <begin position="20"/>
        <end position="37"/>
    </location>
</feature>
<evidence type="ECO:0000256" key="8">
    <source>
        <dbReference type="SAM" id="Coils"/>
    </source>
</evidence>
<keyword evidence="10" id="KW-0472">Membrane</keyword>
<evidence type="ECO:0000256" key="4">
    <source>
        <dbReference type="ARBA" id="ARBA00022723"/>
    </source>
</evidence>
<feature type="compositionally biased region" description="Polar residues" evidence="9">
    <location>
        <begin position="44"/>
        <end position="86"/>
    </location>
</feature>
<reference evidence="13 14" key="1">
    <citation type="submission" date="2018-11" db="EMBL/GenBank/DDBJ databases">
        <title>Genomic Encyclopedia of Type Strains, Phase IV (KMG-IV): sequencing the most valuable type-strain genomes for metagenomic binning, comparative biology and taxonomic classification.</title>
        <authorList>
            <person name="Goeker M."/>
        </authorList>
    </citation>
    <scope>NUCLEOTIDE SEQUENCE [LARGE SCALE GENOMIC DNA]</scope>
    <source>
        <strain evidence="13 14">DSM 100316</strain>
    </source>
</reference>
<evidence type="ECO:0000256" key="10">
    <source>
        <dbReference type="SAM" id="Phobius"/>
    </source>
</evidence>
<proteinExistence type="predicted"/>
<comment type="cofactor">
    <cofactor evidence="1">
        <name>Zn(2+)</name>
        <dbReference type="ChEBI" id="CHEBI:29105"/>
    </cofactor>
</comment>
<evidence type="ECO:0000259" key="11">
    <source>
        <dbReference type="Pfam" id="PF01551"/>
    </source>
</evidence>
<dbReference type="Pfam" id="PF01551">
    <property type="entry name" value="Peptidase_M23"/>
    <property type="match status" value="1"/>
</dbReference>
<dbReference type="InterPro" id="IPR045834">
    <property type="entry name" value="Csd3_N2"/>
</dbReference>
<keyword evidence="10" id="KW-0812">Transmembrane</keyword>
<sequence length="469" mass="52821">MRYNNTPKGFLAKLSKTHKILLSAAIVIIVITLLFQQSDEQATETVSDTQQSEPAVNPANSDVTDQQVEGTESGASAQQKTDNNEVTEPKGPVTSEYVVVEGDTLGGIFEKMAISQKTLYELLDADLDVLALDDLELGESLYFTVDNDELERLELRPSLAKRVIFERRDHAGFEYKEIAVDGKWQQQRFIGKVLYSFGGSAQQAGLTMNESYFVANLLKEKIDFVRQIRPNDRFEILVDRQYIDGQATGASRVRAVRVYNHKHVIAAYLYKGSYYDEDGNSLKKAFQRLPLLKRYRISSSFNPYRRHPITGLRRPHNGTDFAVPPGTTVLSTGDGVVKRVVRHKYAGLYIEVDHGNSYSTRYLHLSKALVKRGQRVKRGEKIALSGNTGRTTGPHLHFELRRNGAAINAMTAHIPIAKTIEKKELKQFKQQIAEYQKALDKAEVAVVMPLAQLDDSLIEKQLLPIIRRI</sequence>
<comment type="caution">
    <text evidence="13">The sequence shown here is derived from an EMBL/GenBank/DDBJ whole genome shotgun (WGS) entry which is preliminary data.</text>
</comment>
<comment type="subcellular location">
    <subcellularLocation>
        <location evidence="2">Cell envelope</location>
    </subcellularLocation>
</comment>
<dbReference type="GO" id="GO:0006508">
    <property type="term" value="P:proteolysis"/>
    <property type="evidence" value="ECO:0007669"/>
    <property type="project" value="UniProtKB-KW"/>
</dbReference>
<evidence type="ECO:0000256" key="7">
    <source>
        <dbReference type="ARBA" id="ARBA00023049"/>
    </source>
</evidence>
<dbReference type="InterPro" id="IPR011055">
    <property type="entry name" value="Dup_hybrid_motif"/>
</dbReference>
<dbReference type="InterPro" id="IPR016047">
    <property type="entry name" value="M23ase_b-sheet_dom"/>
</dbReference>
<keyword evidence="14" id="KW-1185">Reference proteome</keyword>
<accession>A0A3N2DMY1</accession>
<dbReference type="EMBL" id="RKHR01000004">
    <property type="protein sequence ID" value="ROS01130.1"/>
    <property type="molecule type" value="Genomic_DNA"/>
</dbReference>
<keyword evidence="5" id="KW-0378">Hydrolase</keyword>
<keyword evidence="3" id="KW-0645">Protease</keyword>
<feature type="coiled-coil region" evidence="8">
    <location>
        <begin position="418"/>
        <end position="445"/>
    </location>
</feature>
<dbReference type="Gene3D" id="3.10.450.350">
    <property type="match status" value="2"/>
</dbReference>
<keyword evidence="4" id="KW-0479">Metal-binding</keyword>
<feature type="domain" description="M23ase beta-sheet core" evidence="11">
    <location>
        <begin position="315"/>
        <end position="408"/>
    </location>
</feature>
<dbReference type="RefSeq" id="WP_123711960.1">
    <property type="nucleotide sequence ID" value="NZ_RKHR01000004.1"/>
</dbReference>
<dbReference type="GO" id="GO:0030313">
    <property type="term" value="C:cell envelope"/>
    <property type="evidence" value="ECO:0007669"/>
    <property type="project" value="UniProtKB-SubCell"/>
</dbReference>
<dbReference type="GO" id="GO:0004222">
    <property type="term" value="F:metalloendopeptidase activity"/>
    <property type="evidence" value="ECO:0007669"/>
    <property type="project" value="TreeGrafter"/>
</dbReference>
<name>A0A3N2DMY1_9GAMM</name>
<evidence type="ECO:0000256" key="1">
    <source>
        <dbReference type="ARBA" id="ARBA00001947"/>
    </source>
</evidence>
<keyword evidence="10" id="KW-1133">Transmembrane helix</keyword>
<organism evidence="13 14">
    <name type="scientific">Sinobacterium caligoides</name>
    <dbReference type="NCBI Taxonomy" id="933926"/>
    <lineage>
        <taxon>Bacteria</taxon>
        <taxon>Pseudomonadati</taxon>
        <taxon>Pseudomonadota</taxon>
        <taxon>Gammaproteobacteria</taxon>
        <taxon>Cellvibrionales</taxon>
        <taxon>Spongiibacteraceae</taxon>
        <taxon>Sinobacterium</taxon>
    </lineage>
</organism>
<dbReference type="GO" id="GO:0046872">
    <property type="term" value="F:metal ion binding"/>
    <property type="evidence" value="ECO:0007669"/>
    <property type="project" value="UniProtKB-KW"/>
</dbReference>
<protein>
    <submittedName>
        <fullName evidence="13">Murein DD-endopeptidase</fullName>
    </submittedName>
</protein>
<dbReference type="Pfam" id="PF19425">
    <property type="entry name" value="Csd3_N2"/>
    <property type="match status" value="1"/>
</dbReference>
<keyword evidence="8" id="KW-0175">Coiled coil</keyword>
<evidence type="ECO:0000259" key="12">
    <source>
        <dbReference type="Pfam" id="PF19425"/>
    </source>
</evidence>
<evidence type="ECO:0000313" key="14">
    <source>
        <dbReference type="Proteomes" id="UP000275394"/>
    </source>
</evidence>
<feature type="domain" description="Csd3-like second N-terminal" evidence="12">
    <location>
        <begin position="181"/>
        <end position="303"/>
    </location>
</feature>
<dbReference type="PANTHER" id="PTHR21666">
    <property type="entry name" value="PEPTIDASE-RELATED"/>
    <property type="match status" value="1"/>
</dbReference>
<evidence type="ECO:0000256" key="6">
    <source>
        <dbReference type="ARBA" id="ARBA00022833"/>
    </source>
</evidence>
<evidence type="ECO:0000256" key="3">
    <source>
        <dbReference type="ARBA" id="ARBA00022670"/>
    </source>
</evidence>
<evidence type="ECO:0000256" key="9">
    <source>
        <dbReference type="SAM" id="MobiDB-lite"/>
    </source>
</evidence>
<dbReference type="FunFam" id="2.70.70.10:FF:000002">
    <property type="entry name" value="Murein DD-endopeptidase MepM"/>
    <property type="match status" value="1"/>
</dbReference>
<feature type="region of interest" description="Disordered" evidence="9">
    <location>
        <begin position="44"/>
        <end position="93"/>
    </location>
</feature>
<gene>
    <name evidence="13" type="ORF">EDC56_1558</name>
</gene>
<dbReference type="CDD" id="cd12797">
    <property type="entry name" value="M23_peptidase"/>
    <property type="match status" value="1"/>
</dbReference>
<evidence type="ECO:0000313" key="13">
    <source>
        <dbReference type="EMBL" id="ROS01130.1"/>
    </source>
</evidence>
<dbReference type="OrthoDB" id="9805070at2"/>
<evidence type="ECO:0000256" key="2">
    <source>
        <dbReference type="ARBA" id="ARBA00004196"/>
    </source>
</evidence>
<dbReference type="AlphaFoldDB" id="A0A3N2DMY1"/>